<reference evidence="2" key="1">
    <citation type="journal article" name="BMC Genomics">
        <title>Long-read sequencing and de novo genome assembly of marine medaka (Oryzias melastigma).</title>
        <authorList>
            <person name="Liang P."/>
            <person name="Saqib H.S.A."/>
            <person name="Ni X."/>
            <person name="Shen Y."/>
        </authorList>
    </citation>
    <scope>NUCLEOTIDE SEQUENCE</scope>
    <source>
        <strain evidence="2">Bigg-433</strain>
    </source>
</reference>
<feature type="region of interest" description="Disordered" evidence="1">
    <location>
        <begin position="51"/>
        <end position="81"/>
    </location>
</feature>
<dbReference type="AlphaFoldDB" id="A0A834CJX6"/>
<accession>A0A834CJX6</accession>
<name>A0A834CJX6_ORYME</name>
<comment type="caution">
    <text evidence="2">The sequence shown here is derived from an EMBL/GenBank/DDBJ whole genome shotgun (WGS) entry which is preliminary data.</text>
</comment>
<gene>
    <name evidence="2" type="ORF">FQA47_003862</name>
</gene>
<evidence type="ECO:0000256" key="1">
    <source>
        <dbReference type="SAM" id="MobiDB-lite"/>
    </source>
</evidence>
<proteinExistence type="predicted"/>
<evidence type="ECO:0000313" key="3">
    <source>
        <dbReference type="Proteomes" id="UP000646548"/>
    </source>
</evidence>
<dbReference type="Proteomes" id="UP000646548">
    <property type="component" value="Unassembled WGS sequence"/>
</dbReference>
<evidence type="ECO:0000313" key="2">
    <source>
        <dbReference type="EMBL" id="KAF6730579.1"/>
    </source>
</evidence>
<dbReference type="EMBL" id="WKFB01000235">
    <property type="protein sequence ID" value="KAF6730579.1"/>
    <property type="molecule type" value="Genomic_DNA"/>
</dbReference>
<feature type="compositionally biased region" description="Low complexity" evidence="1">
    <location>
        <begin position="53"/>
        <end position="73"/>
    </location>
</feature>
<protein>
    <submittedName>
        <fullName evidence="2">Uncharacterized protein</fullName>
    </submittedName>
</protein>
<sequence length="81" mass="8352">MDGVQLSVLTRATGTSFWLDFFSDQTDGLGSDLSGGAVGLVKSGRFRAEDDGGVVSHQNSSSGSSWKKLPVSSAVSGDDIL</sequence>
<organism evidence="2 3">
    <name type="scientific">Oryzias melastigma</name>
    <name type="common">Marine medaka</name>
    <dbReference type="NCBI Taxonomy" id="30732"/>
    <lineage>
        <taxon>Eukaryota</taxon>
        <taxon>Metazoa</taxon>
        <taxon>Chordata</taxon>
        <taxon>Craniata</taxon>
        <taxon>Vertebrata</taxon>
        <taxon>Euteleostomi</taxon>
        <taxon>Actinopterygii</taxon>
        <taxon>Neopterygii</taxon>
        <taxon>Teleostei</taxon>
        <taxon>Neoteleostei</taxon>
        <taxon>Acanthomorphata</taxon>
        <taxon>Ovalentaria</taxon>
        <taxon>Atherinomorphae</taxon>
        <taxon>Beloniformes</taxon>
        <taxon>Adrianichthyidae</taxon>
        <taxon>Oryziinae</taxon>
        <taxon>Oryzias</taxon>
    </lineage>
</organism>